<evidence type="ECO:0000259" key="1">
    <source>
        <dbReference type="Pfam" id="PF10307"/>
    </source>
</evidence>
<dbReference type="AlphaFoldDB" id="A0A9N8V4R6"/>
<dbReference type="Proteomes" id="UP000789508">
    <property type="component" value="Unassembled WGS sequence"/>
</dbReference>
<feature type="domain" description="Swiss Army Knife RNA repair protein HAD" evidence="1">
    <location>
        <begin position="213"/>
        <end position="416"/>
    </location>
</feature>
<evidence type="ECO:0000313" key="3">
    <source>
        <dbReference type="Proteomes" id="UP000789508"/>
    </source>
</evidence>
<dbReference type="GO" id="GO:0032040">
    <property type="term" value="C:small-subunit processome"/>
    <property type="evidence" value="ECO:0007669"/>
    <property type="project" value="TreeGrafter"/>
</dbReference>
<organism evidence="2 3">
    <name type="scientific">Ambispora leptoticha</name>
    <dbReference type="NCBI Taxonomy" id="144679"/>
    <lineage>
        <taxon>Eukaryota</taxon>
        <taxon>Fungi</taxon>
        <taxon>Fungi incertae sedis</taxon>
        <taxon>Mucoromycota</taxon>
        <taxon>Glomeromycotina</taxon>
        <taxon>Glomeromycetes</taxon>
        <taxon>Archaeosporales</taxon>
        <taxon>Ambisporaceae</taxon>
        <taxon>Ambispora</taxon>
    </lineage>
</organism>
<dbReference type="PANTHER" id="PTHR10335:SF23">
    <property type="entry name" value="OB FOLD-CONTAINING PROTEIN, NUCLEIC ACID BINDING"/>
    <property type="match status" value="1"/>
</dbReference>
<dbReference type="GO" id="GO:0000494">
    <property type="term" value="P:box C/D sno(s)RNA 3'-end processing"/>
    <property type="evidence" value="ECO:0007669"/>
    <property type="project" value="TreeGrafter"/>
</dbReference>
<dbReference type="Pfam" id="PF10307">
    <property type="entry name" value="HAD_SAK_1"/>
    <property type="match status" value="1"/>
</dbReference>
<gene>
    <name evidence="2" type="ORF">ALEPTO_LOCUS202</name>
</gene>
<dbReference type="GO" id="GO:0031428">
    <property type="term" value="C:box C/D methylation guide snoRNP complex"/>
    <property type="evidence" value="ECO:0007669"/>
    <property type="project" value="TreeGrafter"/>
</dbReference>
<dbReference type="OrthoDB" id="5596992at2759"/>
<keyword evidence="3" id="KW-1185">Reference proteome</keyword>
<dbReference type="PANTHER" id="PTHR10335">
    <property type="entry name" value="RRNA 2-O-METHYLTRANSFERASE FIBRILLARIN"/>
    <property type="match status" value="1"/>
</dbReference>
<dbReference type="GO" id="GO:0008649">
    <property type="term" value="F:rRNA methyltransferase activity"/>
    <property type="evidence" value="ECO:0007669"/>
    <property type="project" value="TreeGrafter"/>
</dbReference>
<dbReference type="GO" id="GO:0003723">
    <property type="term" value="F:RNA binding"/>
    <property type="evidence" value="ECO:0007669"/>
    <property type="project" value="TreeGrafter"/>
</dbReference>
<accession>A0A9N8V4R6</accession>
<name>A0A9N8V4R6_9GLOM</name>
<comment type="caution">
    <text evidence="2">The sequence shown here is derived from an EMBL/GenBank/DDBJ whole genome shotgun (WGS) entry which is preliminary data.</text>
</comment>
<dbReference type="EMBL" id="CAJVPS010000009">
    <property type="protein sequence ID" value="CAG8439758.1"/>
    <property type="molecule type" value="Genomic_DNA"/>
</dbReference>
<dbReference type="InterPro" id="IPR018812">
    <property type="entry name" value="SAK_HAD"/>
</dbReference>
<sequence length="493" mass="57731">MVDVNKNSNSIKPGQQEGQEAFKWQINSFSQMQNNINDNRNILDRKEQQSTRQDARYTRKKTSLYGDYRKKQVRINEFTGEQPRRYYNNDGGGRAHWHTAKRWRNNKQNYTHQYRESDLVDLETQPISTPGRISFNKTKIVTDFNFENSRGNNRGKINPNYNQDVYLQNNNYNINDERFSSTSSSQSSLIVQEENPQITKINIFDFDGTLFCSPLPNPNLWDSQMIARLMNVNLIGKGWFQDSRSLDTTSFPEKISWRSWWNETTVSYVRQSVSDPNALTVLLTGRLYSTFHERIKSILSPQNLFFDVISLKPDDAKIQWELLYQQSQLSEKFKGKVTGIPVNHTTMTYKKALIQGLVEHHPSVREISIWEDRRKHISQFKKFLDDFIDQGVIEHGTIHVVRCKKMYLDEQCEIEMKIIIVEDNIIIVEDNIIIVEDNIINEDSTIKDNIINEDSTIKDNIISEDSTIEDDIISENSRIEDEIAKFNRMLDDL</sequence>
<reference evidence="2" key="1">
    <citation type="submission" date="2021-06" db="EMBL/GenBank/DDBJ databases">
        <authorList>
            <person name="Kallberg Y."/>
            <person name="Tangrot J."/>
            <person name="Rosling A."/>
        </authorList>
    </citation>
    <scope>NUCLEOTIDE SEQUENCE</scope>
    <source>
        <strain evidence="2">FL130A</strain>
    </source>
</reference>
<protein>
    <submittedName>
        <fullName evidence="2">12093_t:CDS:1</fullName>
    </submittedName>
</protein>
<dbReference type="GO" id="GO:1990259">
    <property type="term" value="F:histone H2AQ104 methyltransferase activity"/>
    <property type="evidence" value="ECO:0007669"/>
    <property type="project" value="TreeGrafter"/>
</dbReference>
<proteinExistence type="predicted"/>
<evidence type="ECO:0000313" key="2">
    <source>
        <dbReference type="EMBL" id="CAG8439758.1"/>
    </source>
</evidence>